<evidence type="ECO:0000313" key="2">
    <source>
        <dbReference type="EMBL" id="MFB2891973.1"/>
    </source>
</evidence>
<feature type="transmembrane region" description="Helical" evidence="1">
    <location>
        <begin position="318"/>
        <end position="343"/>
    </location>
</feature>
<sequence length="450" mass="49004">MSQYDYLRNRIQNNVWLGKDVLNISDQVFSVINSPRDWFYNLPPIKFILESENSPLAQLKDFLDEASDVPGIIRDCGLIFLETAYGINQGYNSKVHANAQSAAAAQAIAIMRTTEREISLYNGAVTAHNEALNLPMLSQNIDAISAQMAAVGQIAYTGIQQINSWQEQMINQISNLINQLRTQLENLTGSARSKVQRKLTKLTKINQSMLSGTNNQSIQLSAFSSAAIVPIAVGGLATVGGAIGVVSAIASFLLSGMFLKAITDFPAQLLGGLVQATTSIVLKFFGSSGASAVRYLAAAALKTAADVLPVMFNPTGMFGGAWTVLAAYAPFIIIAAIVIILAIKSTNTEVGPILYVFGCGHNDQPDMVFASHRRDIKKFTIKQVLANLRSELTQESGRNYREIYGFSLNEFNEVKLCLNLLEREPKTENSEVGKALFASRFAPFIEEFAL</sequence>
<evidence type="ECO:0000256" key="1">
    <source>
        <dbReference type="SAM" id="Phobius"/>
    </source>
</evidence>
<gene>
    <name evidence="2" type="ORF">ACE1CI_03400</name>
</gene>
<name>A0ABV4XJT9_9CYAN</name>
<dbReference type="Proteomes" id="UP001576784">
    <property type="component" value="Unassembled WGS sequence"/>
</dbReference>
<comment type="caution">
    <text evidence="2">The sequence shown here is derived from an EMBL/GenBank/DDBJ whole genome shotgun (WGS) entry which is preliminary data.</text>
</comment>
<evidence type="ECO:0000313" key="3">
    <source>
        <dbReference type="Proteomes" id="UP001576784"/>
    </source>
</evidence>
<keyword evidence="1" id="KW-1133">Transmembrane helix</keyword>
<accession>A0ABV4XJT9</accession>
<keyword evidence="1" id="KW-0812">Transmembrane</keyword>
<organism evidence="2 3">
    <name type="scientific">Floridaenema flaviceps BLCC-F50</name>
    <dbReference type="NCBI Taxonomy" id="3153642"/>
    <lineage>
        <taxon>Bacteria</taxon>
        <taxon>Bacillati</taxon>
        <taxon>Cyanobacteriota</taxon>
        <taxon>Cyanophyceae</taxon>
        <taxon>Oscillatoriophycideae</taxon>
        <taxon>Aerosakkonematales</taxon>
        <taxon>Aerosakkonemataceae</taxon>
        <taxon>Floridanema</taxon>
        <taxon>Floridanema flaviceps</taxon>
    </lineage>
</organism>
<keyword evidence="3" id="KW-1185">Reference proteome</keyword>
<reference evidence="2 3" key="1">
    <citation type="submission" date="2024-09" db="EMBL/GenBank/DDBJ databases">
        <title>Floridaenema gen nov. (Aerosakkonemataceae, Aerosakkonematales ord. nov., Cyanobacteria) from benthic tropical and subtropical fresh waters, with the description of four new species.</title>
        <authorList>
            <person name="Moretto J.A."/>
            <person name="Berthold D.E."/>
            <person name="Lefler F.W."/>
            <person name="Huang I.-S."/>
            <person name="Laughinghouse H. IV."/>
        </authorList>
    </citation>
    <scope>NUCLEOTIDE SEQUENCE [LARGE SCALE GENOMIC DNA]</scope>
    <source>
        <strain evidence="2 3">BLCC-F50</strain>
    </source>
</reference>
<dbReference type="EMBL" id="JBHFNR010000019">
    <property type="protein sequence ID" value="MFB2891973.1"/>
    <property type="molecule type" value="Genomic_DNA"/>
</dbReference>
<feature type="transmembrane region" description="Helical" evidence="1">
    <location>
        <begin position="227"/>
        <end position="253"/>
    </location>
</feature>
<proteinExistence type="predicted"/>
<dbReference type="RefSeq" id="WP_413261650.1">
    <property type="nucleotide sequence ID" value="NZ_JBHFNR010000019.1"/>
</dbReference>
<protein>
    <submittedName>
        <fullName evidence="2">Uncharacterized protein</fullName>
    </submittedName>
</protein>
<keyword evidence="1" id="KW-0472">Membrane</keyword>